<gene>
    <name evidence="2" type="ORF">CO053_00395</name>
</gene>
<evidence type="ECO:0000256" key="1">
    <source>
        <dbReference type="SAM" id="Phobius"/>
    </source>
</evidence>
<dbReference type="PANTHER" id="PTHR38454:SF1">
    <property type="entry name" value="INTEGRAL MEMBRANE PROTEIN"/>
    <property type="match status" value="1"/>
</dbReference>
<feature type="transmembrane region" description="Helical" evidence="1">
    <location>
        <begin position="125"/>
        <end position="145"/>
    </location>
</feature>
<feature type="transmembrane region" description="Helical" evidence="1">
    <location>
        <begin position="387"/>
        <end position="406"/>
    </location>
</feature>
<dbReference type="Proteomes" id="UP000230885">
    <property type="component" value="Unassembled WGS sequence"/>
</dbReference>
<evidence type="ECO:0000313" key="2">
    <source>
        <dbReference type="EMBL" id="PJC29246.1"/>
    </source>
</evidence>
<keyword evidence="1" id="KW-0472">Membrane</keyword>
<feature type="transmembrane region" description="Helical" evidence="1">
    <location>
        <begin position="252"/>
        <end position="271"/>
    </location>
</feature>
<organism evidence="2 3">
    <name type="scientific">Candidatus Shapirobacteria bacterium CG_4_9_14_0_2_um_filter_40_11</name>
    <dbReference type="NCBI Taxonomy" id="1974876"/>
    <lineage>
        <taxon>Bacteria</taxon>
        <taxon>Candidatus Shapironibacteriota</taxon>
    </lineage>
</organism>
<dbReference type="InterPro" id="IPR018580">
    <property type="entry name" value="Uncharacterised_YfhO"/>
</dbReference>
<feature type="transmembrane region" description="Helical" evidence="1">
    <location>
        <begin position="95"/>
        <end position="118"/>
    </location>
</feature>
<feature type="transmembrane region" description="Helical" evidence="1">
    <location>
        <begin position="352"/>
        <end position="375"/>
    </location>
</feature>
<keyword evidence="1" id="KW-0812">Transmembrane</keyword>
<feature type="transmembrane region" description="Helical" evidence="1">
    <location>
        <begin position="9"/>
        <end position="28"/>
    </location>
</feature>
<protein>
    <recommendedName>
        <fullName evidence="4">Membrane protein 6-pyruvoyl-tetrahydropterin synthase-related domain-containing protein</fullName>
    </recommendedName>
</protein>
<feature type="transmembrane region" description="Helical" evidence="1">
    <location>
        <begin position="785"/>
        <end position="804"/>
    </location>
</feature>
<evidence type="ECO:0008006" key="4">
    <source>
        <dbReference type="Google" id="ProtNLM"/>
    </source>
</evidence>
<feature type="transmembrane region" description="Helical" evidence="1">
    <location>
        <begin position="418"/>
        <end position="439"/>
    </location>
</feature>
<accession>A0A2M8EVY2</accession>
<comment type="caution">
    <text evidence="2">The sequence shown here is derived from an EMBL/GenBank/DDBJ whole genome shotgun (WGS) entry which is preliminary data.</text>
</comment>
<dbReference type="EMBL" id="PFSE01000003">
    <property type="protein sequence ID" value="PJC29246.1"/>
    <property type="molecule type" value="Genomic_DNA"/>
</dbReference>
<dbReference type="AlphaFoldDB" id="A0A2M8EVY2"/>
<dbReference type="PANTHER" id="PTHR38454">
    <property type="entry name" value="INTEGRAL MEMBRANE PROTEIN-RELATED"/>
    <property type="match status" value="1"/>
</dbReference>
<name>A0A2M8EVY2_9BACT</name>
<feature type="transmembrane region" description="Helical" evidence="1">
    <location>
        <begin position="201"/>
        <end position="218"/>
    </location>
</feature>
<feature type="transmembrane region" description="Helical" evidence="1">
    <location>
        <begin position="224"/>
        <end position="240"/>
    </location>
</feature>
<keyword evidence="1" id="KW-1133">Transmembrane helix</keyword>
<dbReference type="Pfam" id="PF09586">
    <property type="entry name" value="YfhO"/>
    <property type="match status" value="2"/>
</dbReference>
<feature type="transmembrane region" description="Helical" evidence="1">
    <location>
        <begin position="497"/>
        <end position="518"/>
    </location>
</feature>
<feature type="transmembrane region" description="Helical" evidence="1">
    <location>
        <begin position="165"/>
        <end position="189"/>
    </location>
</feature>
<sequence length="816" mass="93636">MNKHIKLKLLWPILFITFITAVFFYPVWFNKLIPLPLDTLVNVHIPWTEVKWPGYPAGVPFKNGEITDSVSQFYPWRSLVGEYWRAGKFPLWNPYMFSGVPLLATLHSAALYPLNVLYIVFSNSVAWTGLVILQIFLSGIFMYLFLKRLDLSKEASVLGAIAFSFSGYMIAWLEFATGGHAGLWLPLLLLFELKLIESISLKWLLPTALTFFFIFTAGDFQVPLYSVVTYLLFGIYLIGWQKIKSFKFYRPAGLLFLGLVSGTLLSLSQLLPTFELFSQSMRGNDPYIREYFFGLMDWVKITNFIWPDFFGNVTTGNYWARFGFNEYISFTGIVSIIFVIYGFFTKKIRGEFFFLFLLILSLFFLFPTPLGFLPYNLHIPALSTSSASRIIFLVDFCLAVLSAYGFSKWKKNPTGGLLKVVIFFIVLTLVVALVLIIMITTKESLSGALTAKMVINLKVSLRNMVPTTIILFSLIVLLGAGKYILPKMKSKFILKHYLLVLPFFIIVLAGVELLRFSWKYVSFSPSQFLYPKTATLNFLDQQPKPYRISGGIPTNLFMPYKFSSAEGYDSIYPLRYAQWLSAVETGIVDSPRRRYGLIHNFSSPLLNYGNVKYIIDYKKGDFGEVNKDGTFEKSLLTDKFQQIFAENRVAVFRNKDNLPRVWLTTNYKVLKEPSKIIKELENIQNQKNRLVVIEQEPKIIIDSKNLSSEINDYKETDDTIKISLFSSENSLLFVSQAYYPGWRAFVDKEETQVIRSNYVFQAIAVPKGDHSVELFYQPLSFKRGLITSFVTFILLVLLSTYSLIQIAPFKEKKIVI</sequence>
<proteinExistence type="predicted"/>
<feature type="transmembrane region" description="Helical" evidence="1">
    <location>
        <begin position="464"/>
        <end position="485"/>
    </location>
</feature>
<evidence type="ECO:0000313" key="3">
    <source>
        <dbReference type="Proteomes" id="UP000230885"/>
    </source>
</evidence>
<reference evidence="3" key="1">
    <citation type="submission" date="2017-09" db="EMBL/GenBank/DDBJ databases">
        <title>Depth-based differentiation of microbial function through sediment-hosted aquifers and enrichment of novel symbionts in the deep terrestrial subsurface.</title>
        <authorList>
            <person name="Probst A.J."/>
            <person name="Ladd B."/>
            <person name="Jarett J.K."/>
            <person name="Geller-Mcgrath D.E."/>
            <person name="Sieber C.M.K."/>
            <person name="Emerson J.B."/>
            <person name="Anantharaman K."/>
            <person name="Thomas B.C."/>
            <person name="Malmstrom R."/>
            <person name="Stieglmeier M."/>
            <person name="Klingl A."/>
            <person name="Woyke T."/>
            <person name="Ryan C.M."/>
            <person name="Banfield J.F."/>
        </authorList>
    </citation>
    <scope>NUCLEOTIDE SEQUENCE [LARGE SCALE GENOMIC DNA]</scope>
</reference>
<feature type="transmembrane region" description="Helical" evidence="1">
    <location>
        <begin position="327"/>
        <end position="345"/>
    </location>
</feature>